<evidence type="ECO:0000313" key="2">
    <source>
        <dbReference type="EMBL" id="CAD6558098.1"/>
    </source>
</evidence>
<accession>A0ABN7IB62</accession>
<evidence type="ECO:0000313" key="3">
    <source>
        <dbReference type="Proteomes" id="UP000656319"/>
    </source>
</evidence>
<comment type="caution">
    <text evidence="2">The sequence shown here is derived from an EMBL/GenBank/DDBJ whole genome shotgun (WGS) entry which is preliminary data.</text>
</comment>
<protein>
    <submittedName>
        <fullName evidence="2">Uncharacterized protein</fullName>
    </submittedName>
</protein>
<dbReference type="EMBL" id="CAJHCQ010000024">
    <property type="protein sequence ID" value="CAD6558098.1"/>
    <property type="molecule type" value="Genomic_DNA"/>
</dbReference>
<proteinExistence type="predicted"/>
<keyword evidence="1" id="KW-0732">Signal</keyword>
<sequence>MMERTLIYSTPAIVASVLSTTARAWNLANAHVAGTTAAAPQARNAPSKPG</sequence>
<dbReference type="Proteomes" id="UP000656319">
    <property type="component" value="Unassembled WGS sequence"/>
</dbReference>
<keyword evidence="3" id="KW-1185">Reference proteome</keyword>
<feature type="chain" id="PRO_5047278229" evidence="1">
    <location>
        <begin position="25"/>
        <end position="50"/>
    </location>
</feature>
<gene>
    <name evidence="2" type="ORF">LMG27952_06531</name>
</gene>
<reference evidence="2 3" key="1">
    <citation type="submission" date="2020-10" db="EMBL/GenBank/DDBJ databases">
        <authorList>
            <person name="Peeters C."/>
        </authorList>
    </citation>
    <scope>NUCLEOTIDE SEQUENCE [LARGE SCALE GENOMIC DNA]</scope>
    <source>
        <strain evidence="2 3">LMG 27952</strain>
    </source>
</reference>
<organism evidence="2 3">
    <name type="scientific">Paraburkholderia hiiakae</name>
    <dbReference type="NCBI Taxonomy" id="1081782"/>
    <lineage>
        <taxon>Bacteria</taxon>
        <taxon>Pseudomonadati</taxon>
        <taxon>Pseudomonadota</taxon>
        <taxon>Betaproteobacteria</taxon>
        <taxon>Burkholderiales</taxon>
        <taxon>Burkholderiaceae</taxon>
        <taxon>Paraburkholderia</taxon>
    </lineage>
</organism>
<name>A0ABN7IB62_9BURK</name>
<feature type="signal peptide" evidence="1">
    <location>
        <begin position="1"/>
        <end position="24"/>
    </location>
</feature>
<evidence type="ECO:0000256" key="1">
    <source>
        <dbReference type="SAM" id="SignalP"/>
    </source>
</evidence>